<dbReference type="OrthoDB" id="264520at2759"/>
<feature type="region of interest" description="Disordered" evidence="2">
    <location>
        <begin position="288"/>
        <end position="331"/>
    </location>
</feature>
<feature type="region of interest" description="Disordered" evidence="2">
    <location>
        <begin position="73"/>
        <end position="99"/>
    </location>
</feature>
<comment type="caution">
    <text evidence="3">The sequence shown here is derived from an EMBL/GenBank/DDBJ whole genome shotgun (WGS) entry which is preliminary data.</text>
</comment>
<organism evidence="3 4">
    <name type="scientific">Chrysochromulina tobinii</name>
    <dbReference type="NCBI Taxonomy" id="1460289"/>
    <lineage>
        <taxon>Eukaryota</taxon>
        <taxon>Haptista</taxon>
        <taxon>Haptophyta</taxon>
        <taxon>Prymnesiophyceae</taxon>
        <taxon>Prymnesiales</taxon>
        <taxon>Chrysochromulinaceae</taxon>
        <taxon>Chrysochromulina</taxon>
    </lineage>
</organism>
<feature type="compositionally biased region" description="Acidic residues" evidence="2">
    <location>
        <begin position="566"/>
        <end position="580"/>
    </location>
</feature>
<evidence type="ECO:0000256" key="1">
    <source>
        <dbReference type="PROSITE-ProRule" id="PRU00087"/>
    </source>
</evidence>
<reference evidence="4" key="1">
    <citation type="journal article" date="2015" name="PLoS Genet.">
        <title>Genome Sequence and Transcriptome Analyses of Chrysochromulina tobin: Metabolic Tools for Enhanced Algal Fitness in the Prominent Order Prymnesiales (Haptophyceae).</title>
        <authorList>
            <person name="Hovde B.T."/>
            <person name="Deodato C.R."/>
            <person name="Hunsperger H.M."/>
            <person name="Ryken S.A."/>
            <person name="Yost W."/>
            <person name="Jha R.K."/>
            <person name="Patterson J."/>
            <person name="Monnat R.J. Jr."/>
            <person name="Barlow S.B."/>
            <person name="Starkenburg S.R."/>
            <person name="Cattolico R.A."/>
        </authorList>
    </citation>
    <scope>NUCLEOTIDE SEQUENCE</scope>
    <source>
        <strain evidence="4">CCMP291</strain>
    </source>
</reference>
<accession>A0A0M0J2R1</accession>
<gene>
    <name evidence="3" type="ORF">Ctob_000023</name>
</gene>
<dbReference type="SUPFAM" id="SSF81296">
    <property type="entry name" value="E set domains"/>
    <property type="match status" value="1"/>
</dbReference>
<dbReference type="Pfam" id="PF00630">
    <property type="entry name" value="Filamin"/>
    <property type="match status" value="1"/>
</dbReference>
<dbReference type="InterPro" id="IPR013783">
    <property type="entry name" value="Ig-like_fold"/>
</dbReference>
<dbReference type="AlphaFoldDB" id="A0A0M0J2R1"/>
<feature type="repeat" description="Filamin" evidence="1">
    <location>
        <begin position="394"/>
        <end position="494"/>
    </location>
</feature>
<evidence type="ECO:0000313" key="4">
    <source>
        <dbReference type="Proteomes" id="UP000037460"/>
    </source>
</evidence>
<dbReference type="Proteomes" id="UP000037460">
    <property type="component" value="Unassembled WGS sequence"/>
</dbReference>
<name>A0A0M0J2R1_9EUKA</name>
<dbReference type="InterPro" id="IPR001298">
    <property type="entry name" value="Filamin/ABP280_rpt"/>
</dbReference>
<evidence type="ECO:0000313" key="3">
    <source>
        <dbReference type="EMBL" id="KOO20815.1"/>
    </source>
</evidence>
<feature type="region of interest" description="Disordered" evidence="2">
    <location>
        <begin position="512"/>
        <end position="613"/>
    </location>
</feature>
<keyword evidence="4" id="KW-1185">Reference proteome</keyword>
<dbReference type="InterPro" id="IPR014756">
    <property type="entry name" value="Ig_E-set"/>
</dbReference>
<feature type="repeat" description="Filamin" evidence="1">
    <location>
        <begin position="149"/>
        <end position="189"/>
    </location>
</feature>
<sequence>METASKQLGKAASEPAPMAPATGESPADKDAGKPNLKKLLGAAALLAKKDVREDSKEIPELKKEEREKAIATSVIEKLKAKKGGKDGGKESKEEAEERKKAVQAAAEEVAKVAKAAAEAQASAKLQVVVTAKAATVPSMPFQGVWRPGGEYEIRYMWKEAGHFDLHVWCDVEGDGERQRLPGSPFRVTVSAAQPSASGSLIGNIEKLKYSAGERIEFTPQLRDQFGNPCAIVDRTSNSNLSGGSAAEVIMKEMLAQHGDRIGDRAMQAMLKVADGIKSFVKDPFGQASGWDDQLNESTPTRGLGSPELFTRRKVTGARDSSSSSLRRKASEDSVTPELTGWVVGPKGSTPLLLQRTDKLGQFEVRNQTITLQGSYEAHFALNGVPIAGSPVSFKVNAAAPSGKNSFIVAPDQPALVKLPYELTLHAVDRYGNKLSSGGARVEVKVIGASAPCTVVDHKDGTYSLHFTVNSTGSYQVEVRIDGLKVKGTPSSVVKDKEEAQAIPADTVKNLFKTSATKPRQLKREPSSATPTKDGAGMDSQTASPLKAKSKNRKPSAPTTNVADALLESEELGGVADDEGDGAIPMDDDLAHQAPGSRAASKPAGASKLGNRLG</sequence>
<dbReference type="PROSITE" id="PS50194">
    <property type="entry name" value="FILAMIN_REPEAT"/>
    <property type="match status" value="2"/>
</dbReference>
<dbReference type="EMBL" id="JWZX01003409">
    <property type="protein sequence ID" value="KOO20815.1"/>
    <property type="molecule type" value="Genomic_DNA"/>
</dbReference>
<dbReference type="InterPro" id="IPR017868">
    <property type="entry name" value="Filamin/ABP280_repeat-like"/>
</dbReference>
<evidence type="ECO:0000256" key="2">
    <source>
        <dbReference type="SAM" id="MobiDB-lite"/>
    </source>
</evidence>
<dbReference type="SMART" id="SM00557">
    <property type="entry name" value="IG_FLMN"/>
    <property type="match status" value="1"/>
</dbReference>
<feature type="region of interest" description="Disordered" evidence="2">
    <location>
        <begin position="1"/>
        <end position="36"/>
    </location>
</feature>
<proteinExistence type="predicted"/>
<protein>
    <submittedName>
        <fullName evidence="3">Actin binding</fullName>
    </submittedName>
</protein>
<feature type="compositionally biased region" description="Basic and acidic residues" evidence="2">
    <location>
        <begin position="83"/>
        <end position="99"/>
    </location>
</feature>
<dbReference type="Gene3D" id="2.60.40.10">
    <property type="entry name" value="Immunoglobulins"/>
    <property type="match status" value="2"/>
</dbReference>